<feature type="region of interest" description="Disordered" evidence="1">
    <location>
        <begin position="27"/>
        <end position="53"/>
    </location>
</feature>
<feature type="compositionally biased region" description="Basic and acidic residues" evidence="1">
    <location>
        <begin position="34"/>
        <end position="53"/>
    </location>
</feature>
<evidence type="ECO:0000256" key="1">
    <source>
        <dbReference type="SAM" id="MobiDB-lite"/>
    </source>
</evidence>
<protein>
    <submittedName>
        <fullName evidence="2">Uncharacterized protein</fullName>
    </submittedName>
</protein>
<reference evidence="2 3" key="1">
    <citation type="submission" date="2020-05" db="EMBL/GenBank/DDBJ databases">
        <authorList>
            <person name="Campoy J."/>
            <person name="Schneeberger K."/>
            <person name="Spophaly S."/>
        </authorList>
    </citation>
    <scope>NUCLEOTIDE SEQUENCE [LARGE SCALE GENOMIC DNA]</scope>
    <source>
        <strain evidence="2">PruArmRojPasFocal</strain>
    </source>
</reference>
<dbReference type="EMBL" id="CAEKDK010000006">
    <property type="protein sequence ID" value="CAB4282295.1"/>
    <property type="molecule type" value="Genomic_DNA"/>
</dbReference>
<accession>A0A6J5V4J0</accession>
<dbReference type="AlphaFoldDB" id="A0A6J5V4J0"/>
<sequence length="53" mass="5954">MDMSFEGGFVVLERLTSAQSVGEVKSVKGGGRLDQLDRGEIGRGEQRWDERQR</sequence>
<proteinExistence type="predicted"/>
<evidence type="ECO:0000313" key="2">
    <source>
        <dbReference type="EMBL" id="CAB4282295.1"/>
    </source>
</evidence>
<dbReference type="Proteomes" id="UP000507222">
    <property type="component" value="Unassembled WGS sequence"/>
</dbReference>
<organism evidence="2 3">
    <name type="scientific">Prunus armeniaca</name>
    <name type="common">Apricot</name>
    <name type="synonym">Armeniaca vulgaris</name>
    <dbReference type="NCBI Taxonomy" id="36596"/>
    <lineage>
        <taxon>Eukaryota</taxon>
        <taxon>Viridiplantae</taxon>
        <taxon>Streptophyta</taxon>
        <taxon>Embryophyta</taxon>
        <taxon>Tracheophyta</taxon>
        <taxon>Spermatophyta</taxon>
        <taxon>Magnoliopsida</taxon>
        <taxon>eudicotyledons</taxon>
        <taxon>Gunneridae</taxon>
        <taxon>Pentapetalae</taxon>
        <taxon>rosids</taxon>
        <taxon>fabids</taxon>
        <taxon>Rosales</taxon>
        <taxon>Rosaceae</taxon>
        <taxon>Amygdaloideae</taxon>
        <taxon>Amygdaleae</taxon>
        <taxon>Prunus</taxon>
    </lineage>
</organism>
<name>A0A6J5V4J0_PRUAR</name>
<gene>
    <name evidence="2" type="ORF">CURHAP_LOCUS35684</name>
</gene>
<evidence type="ECO:0000313" key="3">
    <source>
        <dbReference type="Proteomes" id="UP000507222"/>
    </source>
</evidence>